<evidence type="ECO:0000313" key="2">
    <source>
        <dbReference type="EMBL" id="AEM88309.1"/>
    </source>
</evidence>
<organism evidence="2 3">
    <name type="scientific">Streptomyces violaceusniger (strain Tu 4113)</name>
    <dbReference type="NCBI Taxonomy" id="653045"/>
    <lineage>
        <taxon>Bacteria</taxon>
        <taxon>Bacillati</taxon>
        <taxon>Actinomycetota</taxon>
        <taxon>Actinomycetes</taxon>
        <taxon>Kitasatosporales</taxon>
        <taxon>Streptomycetaceae</taxon>
        <taxon>Streptomyces</taxon>
        <taxon>Streptomyces violaceusniger group</taxon>
    </lineage>
</organism>
<protein>
    <recommendedName>
        <fullName evidence="1">DeoxyPurine in DNA protein A domain-containing protein</fullName>
    </recommendedName>
</protein>
<name>G2P9I9_STRV4</name>
<dbReference type="Pfam" id="PF23859">
    <property type="entry name" value="DpdA"/>
    <property type="match status" value="1"/>
</dbReference>
<gene>
    <name evidence="2" type="ORF">Strvi_9011</name>
</gene>
<proteinExistence type="predicted"/>
<reference evidence="2" key="1">
    <citation type="submission" date="2011-08" db="EMBL/GenBank/DDBJ databases">
        <title>Complete sequence of chromosome of Streptomyces violaceusniger Tu 4113.</title>
        <authorList>
            <consortium name="US DOE Joint Genome Institute"/>
            <person name="Lucas S."/>
            <person name="Han J."/>
            <person name="Lapidus A."/>
            <person name="Cheng J.-F."/>
            <person name="Goodwin L."/>
            <person name="Pitluck S."/>
            <person name="Peters L."/>
            <person name="Ivanova N."/>
            <person name="Daligault H."/>
            <person name="Detter J.C."/>
            <person name="Han C."/>
            <person name="Tapia R."/>
            <person name="Land M."/>
            <person name="Hauser L."/>
            <person name="Kyrpides N."/>
            <person name="Ivanova N."/>
            <person name="Pagani I."/>
            <person name="Hagen A."/>
            <person name="Katz L."/>
            <person name="Fiedler H.-P."/>
            <person name="Keasling J."/>
            <person name="Fortman J."/>
            <person name="Woyke T."/>
        </authorList>
    </citation>
    <scope>NUCLEOTIDE SEQUENCE [LARGE SCALE GENOMIC DNA]</scope>
    <source>
        <strain evidence="2">Tu 4113</strain>
    </source>
</reference>
<dbReference type="InterPro" id="IPR055645">
    <property type="entry name" value="DpdA"/>
</dbReference>
<evidence type="ECO:0000259" key="1">
    <source>
        <dbReference type="Pfam" id="PF23859"/>
    </source>
</evidence>
<evidence type="ECO:0000313" key="3">
    <source>
        <dbReference type="Proteomes" id="UP000008703"/>
    </source>
</evidence>
<dbReference type="RefSeq" id="WP_014061763.1">
    <property type="nucleotide sequence ID" value="NC_015957.1"/>
</dbReference>
<dbReference type="Proteomes" id="UP000008703">
    <property type="component" value="Chromosome"/>
</dbReference>
<keyword evidence="3" id="KW-1185">Reference proteome</keyword>
<dbReference type="EMBL" id="CP002994">
    <property type="protein sequence ID" value="AEM88309.1"/>
    <property type="molecule type" value="Genomic_DNA"/>
</dbReference>
<dbReference type="KEGG" id="svl:Strvi_9011"/>
<sequence>MTQPAVIRRVIPRPARELPDETARPGGMRFYLTTHKKHWLRETSVPLFLKSEHLASAVKPLRSIGRYAVDSGGFTELQRYGRWTRTPRQYVADLRRIWEHIGPYDWAAGQDWMCEDLIINGGTSRAGTFVGTHLSVAEHRRRTVQNFLELRSLAPELRIIPSLQGRTIPEYHACADLYESYGVDLRAEPTVGLGSVCRLQSTAQGAAIVTAMAARGYRLHGFGFKTLGLAKVGHLLASADSEAWSFHARKRPPMPGHTTHKNCANCLPYALRWRDRVLAGLPTSHHPAPEGSSHT</sequence>
<dbReference type="AlphaFoldDB" id="G2P9I9"/>
<accession>G2P9I9</accession>
<feature type="domain" description="DeoxyPurine in DNA protein A" evidence="1">
    <location>
        <begin position="29"/>
        <end position="287"/>
    </location>
</feature>
<dbReference type="HOGENOM" id="CLU_958578_0_0_11"/>
<dbReference type="eggNOG" id="COG0343">
    <property type="taxonomic scope" value="Bacteria"/>
</dbReference>